<protein>
    <submittedName>
        <fullName evidence="1">Uncharacterized protein</fullName>
    </submittedName>
</protein>
<reference evidence="1 2" key="2">
    <citation type="journal article" date="2022" name="Mol. Ecol. Resour.">
        <title>The genomes of chicory, endive, great burdock and yacon provide insights into Asteraceae paleo-polyploidization history and plant inulin production.</title>
        <authorList>
            <person name="Fan W."/>
            <person name="Wang S."/>
            <person name="Wang H."/>
            <person name="Wang A."/>
            <person name="Jiang F."/>
            <person name="Liu H."/>
            <person name="Zhao H."/>
            <person name="Xu D."/>
            <person name="Zhang Y."/>
        </authorList>
    </citation>
    <scope>NUCLEOTIDE SEQUENCE [LARGE SCALE GENOMIC DNA]</scope>
    <source>
        <strain evidence="2">cv. Yunnan</strain>
        <tissue evidence="1">Leaves</tissue>
    </source>
</reference>
<dbReference type="Proteomes" id="UP001056120">
    <property type="component" value="Linkage Group LG18"/>
</dbReference>
<name>A0ACB9E924_9ASTR</name>
<reference evidence="2" key="1">
    <citation type="journal article" date="2022" name="Mol. Ecol. Resour.">
        <title>The genomes of chicory, endive, great burdock and yacon provide insights into Asteraceae palaeo-polyploidization history and plant inulin production.</title>
        <authorList>
            <person name="Fan W."/>
            <person name="Wang S."/>
            <person name="Wang H."/>
            <person name="Wang A."/>
            <person name="Jiang F."/>
            <person name="Liu H."/>
            <person name="Zhao H."/>
            <person name="Xu D."/>
            <person name="Zhang Y."/>
        </authorList>
    </citation>
    <scope>NUCLEOTIDE SEQUENCE [LARGE SCALE GENOMIC DNA]</scope>
    <source>
        <strain evidence="2">cv. Yunnan</strain>
    </source>
</reference>
<comment type="caution">
    <text evidence="1">The sequence shown here is derived from an EMBL/GenBank/DDBJ whole genome shotgun (WGS) entry which is preliminary data.</text>
</comment>
<evidence type="ECO:0000313" key="2">
    <source>
        <dbReference type="Proteomes" id="UP001056120"/>
    </source>
</evidence>
<proteinExistence type="predicted"/>
<organism evidence="1 2">
    <name type="scientific">Smallanthus sonchifolius</name>
    <dbReference type="NCBI Taxonomy" id="185202"/>
    <lineage>
        <taxon>Eukaryota</taxon>
        <taxon>Viridiplantae</taxon>
        <taxon>Streptophyta</taxon>
        <taxon>Embryophyta</taxon>
        <taxon>Tracheophyta</taxon>
        <taxon>Spermatophyta</taxon>
        <taxon>Magnoliopsida</taxon>
        <taxon>eudicotyledons</taxon>
        <taxon>Gunneridae</taxon>
        <taxon>Pentapetalae</taxon>
        <taxon>asterids</taxon>
        <taxon>campanulids</taxon>
        <taxon>Asterales</taxon>
        <taxon>Asteraceae</taxon>
        <taxon>Asteroideae</taxon>
        <taxon>Heliantheae alliance</taxon>
        <taxon>Millerieae</taxon>
        <taxon>Smallanthus</taxon>
    </lineage>
</organism>
<keyword evidence="2" id="KW-1185">Reference proteome</keyword>
<evidence type="ECO:0000313" key="1">
    <source>
        <dbReference type="EMBL" id="KAI3755196.1"/>
    </source>
</evidence>
<dbReference type="EMBL" id="CM042035">
    <property type="protein sequence ID" value="KAI3755196.1"/>
    <property type="molecule type" value="Genomic_DNA"/>
</dbReference>
<accession>A0ACB9E924</accession>
<sequence>MSSVVVTPAFLSFLRGIRLCNIWNNRKNNDNGVRERRDSGRARTSSAQSFAAVATLGGCDAGVAAVMIASCAVMVVATGQFVRRLCNEKIRKTAQHKKRGQKVVFQTKKNPNNGKLESATRTSTPI</sequence>
<gene>
    <name evidence="1" type="ORF">L1987_54991</name>
</gene>